<protein>
    <submittedName>
        <fullName evidence="2">Uncharacterized protein</fullName>
    </submittedName>
</protein>
<dbReference type="Proteomes" id="UP000626092">
    <property type="component" value="Unassembled WGS sequence"/>
</dbReference>
<comment type="caution">
    <text evidence="2">The sequence shown here is derived from an EMBL/GenBank/DDBJ whole genome shotgun (WGS) entry which is preliminary data.</text>
</comment>
<proteinExistence type="predicted"/>
<organism evidence="2 3">
    <name type="scientific">Rhododendron simsii</name>
    <name type="common">Sims's rhododendron</name>
    <dbReference type="NCBI Taxonomy" id="118357"/>
    <lineage>
        <taxon>Eukaryota</taxon>
        <taxon>Viridiplantae</taxon>
        <taxon>Streptophyta</taxon>
        <taxon>Embryophyta</taxon>
        <taxon>Tracheophyta</taxon>
        <taxon>Spermatophyta</taxon>
        <taxon>Magnoliopsida</taxon>
        <taxon>eudicotyledons</taxon>
        <taxon>Gunneridae</taxon>
        <taxon>Pentapetalae</taxon>
        <taxon>asterids</taxon>
        <taxon>Ericales</taxon>
        <taxon>Ericaceae</taxon>
        <taxon>Ericoideae</taxon>
        <taxon>Rhodoreae</taxon>
        <taxon>Rhododendron</taxon>
    </lineage>
</organism>
<feature type="compositionally biased region" description="Basic residues" evidence="1">
    <location>
        <begin position="7"/>
        <end position="21"/>
    </location>
</feature>
<keyword evidence="3" id="KW-1185">Reference proteome</keyword>
<dbReference type="EMBL" id="WJXA01000467">
    <property type="protein sequence ID" value="KAF7112578.1"/>
    <property type="molecule type" value="Genomic_DNA"/>
</dbReference>
<gene>
    <name evidence="2" type="ORF">RHSIM_RhsimUnG0215500</name>
</gene>
<evidence type="ECO:0000313" key="3">
    <source>
        <dbReference type="Proteomes" id="UP000626092"/>
    </source>
</evidence>
<accession>A0A834L3H7</accession>
<evidence type="ECO:0000313" key="2">
    <source>
        <dbReference type="EMBL" id="KAF7112578.1"/>
    </source>
</evidence>
<reference evidence="2" key="1">
    <citation type="submission" date="2019-11" db="EMBL/GenBank/DDBJ databases">
        <authorList>
            <person name="Liu Y."/>
            <person name="Hou J."/>
            <person name="Li T.-Q."/>
            <person name="Guan C.-H."/>
            <person name="Wu X."/>
            <person name="Wu H.-Z."/>
            <person name="Ling F."/>
            <person name="Zhang R."/>
            <person name="Shi X.-G."/>
            <person name="Ren J.-P."/>
            <person name="Chen E.-F."/>
            <person name="Sun J.-M."/>
        </authorList>
    </citation>
    <scope>NUCLEOTIDE SEQUENCE</scope>
    <source>
        <strain evidence="2">Adult_tree_wgs_1</strain>
        <tissue evidence="2">Leaves</tissue>
    </source>
</reference>
<evidence type="ECO:0000256" key="1">
    <source>
        <dbReference type="SAM" id="MobiDB-lite"/>
    </source>
</evidence>
<name>A0A834L3H7_RHOSS</name>
<sequence length="138" mass="16194">MAIKIGSVKRRPREQISHKKRARKCRSQKVLNIQLLFRIMDNQNMSVVIKISFKNLLNEIVDKFDVAPPISPHTKKIDAEQEVAKIAIEHLKDMFNFEVDDFNLHDKEMYRQHLEQVDFALVEALQENKALKDEIAKI</sequence>
<feature type="region of interest" description="Disordered" evidence="1">
    <location>
        <begin position="1"/>
        <end position="21"/>
    </location>
</feature>
<dbReference type="OrthoDB" id="1794058at2759"/>
<dbReference type="AlphaFoldDB" id="A0A834L3H7"/>